<feature type="compositionally biased region" description="Basic residues" evidence="1">
    <location>
        <begin position="181"/>
        <end position="190"/>
    </location>
</feature>
<evidence type="ECO:0000313" key="2">
    <source>
        <dbReference type="EMBL" id="EJK71242.1"/>
    </source>
</evidence>
<feature type="region of interest" description="Disordered" evidence="1">
    <location>
        <begin position="325"/>
        <end position="476"/>
    </location>
</feature>
<feature type="compositionally biased region" description="Basic and acidic residues" evidence="1">
    <location>
        <begin position="32"/>
        <end position="43"/>
    </location>
</feature>
<accession>K0TKN7</accession>
<dbReference type="EMBL" id="AGNL01007475">
    <property type="protein sequence ID" value="EJK71242.1"/>
    <property type="molecule type" value="Genomic_DNA"/>
</dbReference>
<proteinExistence type="predicted"/>
<comment type="caution">
    <text evidence="2">The sequence shown here is derived from an EMBL/GenBank/DDBJ whole genome shotgun (WGS) entry which is preliminary data.</text>
</comment>
<gene>
    <name evidence="2" type="ORF">THAOC_07338</name>
</gene>
<feature type="compositionally biased region" description="Basic and acidic residues" evidence="1">
    <location>
        <begin position="226"/>
        <end position="239"/>
    </location>
</feature>
<feature type="region of interest" description="Disordered" evidence="1">
    <location>
        <begin position="1"/>
        <end position="51"/>
    </location>
</feature>
<dbReference type="AlphaFoldDB" id="K0TKN7"/>
<feature type="non-terminal residue" evidence="2">
    <location>
        <position position="1"/>
    </location>
</feature>
<feature type="compositionally biased region" description="Basic and acidic residues" evidence="1">
    <location>
        <begin position="377"/>
        <end position="389"/>
    </location>
</feature>
<evidence type="ECO:0000313" key="3">
    <source>
        <dbReference type="Proteomes" id="UP000266841"/>
    </source>
</evidence>
<feature type="region of interest" description="Disordered" evidence="1">
    <location>
        <begin position="147"/>
        <end position="275"/>
    </location>
</feature>
<feature type="compositionally biased region" description="Basic and acidic residues" evidence="1">
    <location>
        <begin position="245"/>
        <end position="272"/>
    </location>
</feature>
<name>K0TKN7_THAOC</name>
<protein>
    <submittedName>
        <fullName evidence="2">Uncharacterized protein</fullName>
    </submittedName>
</protein>
<feature type="compositionally biased region" description="Basic and acidic residues" evidence="1">
    <location>
        <begin position="408"/>
        <end position="461"/>
    </location>
</feature>
<dbReference type="Proteomes" id="UP000266841">
    <property type="component" value="Unassembled WGS sequence"/>
</dbReference>
<keyword evidence="3" id="KW-1185">Reference proteome</keyword>
<feature type="compositionally biased region" description="Basic and acidic residues" evidence="1">
    <location>
        <begin position="151"/>
        <end position="171"/>
    </location>
</feature>
<sequence>EMLLLEPHVAPGEAAVGPPRDIDKGVPSSRPGDARPRAGRGEEVDSCNSAPSPWTGSALALDAYGSGQFRTRPGQWEAANLRAFDDVGLDLRKALVRIEFPVFPEGCGDRTFREVYQLNARVRGGRKESSLRLSFGVPRRLTCNRPQVGLLRDRVPRHAPRHRQEGRDQVRPPEGPAPPGRRGHLRRGSHPLHPPSPVRMPPDRLLRGGRVLLPRHAAHDGGGPVRPDREEESLHRGGREVAQQEDARERQVLSREQRGALRHEAEEPAARDGRRRRFDRARGLRIRDTRLRASEFDEAVRHAILRIPRGAHAIALRPAVGPVVRRRHSVPPPQRRPALLGTVPEGTLPRHSHGQVRLRGGELATRLRAGAGPGPEVARHGPLEPDHGEGGPGEPVDEAAGQPARGEQPNEHEPEAQGFQRQDEAEVVDDRCVDGRQLEAHDGTEQQQREEDVERGCREGSAELPEPTQRGDRRGGRCILNKFPRESRYIIQMSWRNGRIKFSLNFL</sequence>
<evidence type="ECO:0000256" key="1">
    <source>
        <dbReference type="SAM" id="MobiDB-lite"/>
    </source>
</evidence>
<reference evidence="2 3" key="1">
    <citation type="journal article" date="2012" name="Genome Biol.">
        <title>Genome and low-iron response of an oceanic diatom adapted to chronic iron limitation.</title>
        <authorList>
            <person name="Lommer M."/>
            <person name="Specht M."/>
            <person name="Roy A.S."/>
            <person name="Kraemer L."/>
            <person name="Andreson R."/>
            <person name="Gutowska M.A."/>
            <person name="Wolf J."/>
            <person name="Bergner S.V."/>
            <person name="Schilhabel M.B."/>
            <person name="Klostermeier U.C."/>
            <person name="Beiko R.G."/>
            <person name="Rosenstiel P."/>
            <person name="Hippler M."/>
            <person name="Laroche J."/>
        </authorList>
    </citation>
    <scope>NUCLEOTIDE SEQUENCE [LARGE SCALE GENOMIC DNA]</scope>
    <source>
        <strain evidence="2 3">CCMP1005</strain>
    </source>
</reference>
<organism evidence="2 3">
    <name type="scientific">Thalassiosira oceanica</name>
    <name type="common">Marine diatom</name>
    <dbReference type="NCBI Taxonomy" id="159749"/>
    <lineage>
        <taxon>Eukaryota</taxon>
        <taxon>Sar</taxon>
        <taxon>Stramenopiles</taxon>
        <taxon>Ochrophyta</taxon>
        <taxon>Bacillariophyta</taxon>
        <taxon>Coscinodiscophyceae</taxon>
        <taxon>Thalassiosirophycidae</taxon>
        <taxon>Thalassiosirales</taxon>
        <taxon>Thalassiosiraceae</taxon>
        <taxon>Thalassiosira</taxon>
    </lineage>
</organism>